<dbReference type="AlphaFoldDB" id="A0A401ZWA1"/>
<sequence>MQAKWTEKLSALLAAGVLITAVAIVVGPALSHALPASAHVVLRNTTPANTAVTTYHNDIMRTGQNLNETILNTSNVNKQLFGQRVSYPVDGVVTAQPLFVPDVTINGNLYNVVYVATENDSVYAFDADQARATAPLWHTSFISLPLRTTAISNNLYFKYPYKDLFPQVGITGTPVIDLHTGTLYVVAMTVHAGHYEQHLHALDITTGRDKSGSPLLIQAKVPGTGYDSVDGMISFNPKTANQRPALLFVNGVIYISWGAFGDTDPYHGWVMGYTYNGRGFRQVKAGVYSDTANGQEAGIWMSGSGPAADKQGNIYFTTGNGSFDIDKKGPDTGDSFVKLSTQNGLKRADYFAPFNQSCMDGRDGDLGSGGVLLLPDQSGKNPHLLFGAAKEGRLYLINRDHMGGFAVDPHLACNTDEETRVDIDHVVQELPPGTTESVYGTAGYWQGTAKSGPILYVGSFNGPLKAFPLKNGLLDAKNSTITGAKANFSGETPTITSNGSRPGTGIVWVISPSVCGYPGCLPKGPGTLRAYDATDLTHELYNSGENGKRDLLDSYTKFSVPTVANGEVFVGTRGALTIFGLFNAPTSSGVMTSTDMQSEKQPVHYSGQWVMVKNAASELGLYNNSYSTSVSKGASFSCTFVGMQMTLYGLLGPKNGLATISLDGSPPVKIDFYANHVVGDQPVWSSPWLAKQKHTVVLTVIGQKAVKSKGMRVSLDRIAITA</sequence>
<dbReference type="InterPro" id="IPR011047">
    <property type="entry name" value="Quinoprotein_ADH-like_sf"/>
</dbReference>
<dbReference type="SUPFAM" id="SSF50998">
    <property type="entry name" value="Quinoprotein alcohol dehydrogenase-like"/>
    <property type="match status" value="1"/>
</dbReference>
<protein>
    <submittedName>
        <fullName evidence="1">Uncharacterized protein</fullName>
    </submittedName>
</protein>
<gene>
    <name evidence="1" type="ORF">KTT_09090</name>
</gene>
<dbReference type="Gene3D" id="2.60.120.260">
    <property type="entry name" value="Galactose-binding domain-like"/>
    <property type="match status" value="1"/>
</dbReference>
<comment type="caution">
    <text evidence="1">The sequence shown here is derived from an EMBL/GenBank/DDBJ whole genome shotgun (WGS) entry which is preliminary data.</text>
</comment>
<keyword evidence="2" id="KW-1185">Reference proteome</keyword>
<dbReference type="RefSeq" id="WP_126578650.1">
    <property type="nucleotide sequence ID" value="NZ_BIFR01000001.1"/>
</dbReference>
<reference evidence="2" key="1">
    <citation type="submission" date="2018-12" db="EMBL/GenBank/DDBJ databases">
        <title>Tengunoibacter tsumagoiensis gen. nov., sp. nov., Dictyobacter kobayashii sp. nov., D. alpinus sp. nov., and D. joshuensis sp. nov. and description of Dictyobacteraceae fam. nov. within the order Ktedonobacterales isolated from Tengu-no-mugimeshi.</title>
        <authorList>
            <person name="Wang C.M."/>
            <person name="Zheng Y."/>
            <person name="Sakai Y."/>
            <person name="Toyoda A."/>
            <person name="Minakuchi Y."/>
            <person name="Abe K."/>
            <person name="Yokota A."/>
            <person name="Yabe S."/>
        </authorList>
    </citation>
    <scope>NUCLEOTIDE SEQUENCE [LARGE SCALE GENOMIC DNA]</scope>
    <source>
        <strain evidence="2">Uno3</strain>
    </source>
</reference>
<proteinExistence type="predicted"/>
<dbReference type="Proteomes" id="UP000287352">
    <property type="component" value="Unassembled WGS sequence"/>
</dbReference>
<name>A0A401ZWA1_9CHLR</name>
<accession>A0A401ZWA1</accession>
<dbReference type="OrthoDB" id="581621at2"/>
<organism evidence="1 2">
    <name type="scientific">Tengunoibacter tsumagoiensis</name>
    <dbReference type="NCBI Taxonomy" id="2014871"/>
    <lineage>
        <taxon>Bacteria</taxon>
        <taxon>Bacillati</taxon>
        <taxon>Chloroflexota</taxon>
        <taxon>Ktedonobacteria</taxon>
        <taxon>Ktedonobacterales</taxon>
        <taxon>Dictyobacteraceae</taxon>
        <taxon>Tengunoibacter</taxon>
    </lineage>
</organism>
<dbReference type="EMBL" id="BIFR01000001">
    <property type="protein sequence ID" value="GCE11050.1"/>
    <property type="molecule type" value="Genomic_DNA"/>
</dbReference>
<evidence type="ECO:0000313" key="2">
    <source>
        <dbReference type="Proteomes" id="UP000287352"/>
    </source>
</evidence>
<dbReference type="Gene3D" id="2.40.10.480">
    <property type="match status" value="1"/>
</dbReference>
<evidence type="ECO:0000313" key="1">
    <source>
        <dbReference type="EMBL" id="GCE11050.1"/>
    </source>
</evidence>